<dbReference type="GO" id="GO:0005524">
    <property type="term" value="F:ATP binding"/>
    <property type="evidence" value="ECO:0007669"/>
    <property type="project" value="UniProtKB-KW"/>
</dbReference>
<dbReference type="GO" id="GO:0005829">
    <property type="term" value="C:cytosol"/>
    <property type="evidence" value="ECO:0007669"/>
    <property type="project" value="TreeGrafter"/>
</dbReference>
<proteinExistence type="inferred from homology"/>
<feature type="region of interest" description="Disordered" evidence="9">
    <location>
        <begin position="1"/>
        <end position="32"/>
    </location>
</feature>
<comment type="function">
    <text evidence="7">Catalyzes the tRNA-independent activation of glutamate in presence of ATP and the subsequent transfer of glutamate onto a tRNA(Asp). Glutamate is transferred on the 2-amino-5-(4,5-dihydroxy-2-cyclopenten-1-yl) moiety of the queuosine in the wobble position of the QUC anticodon.</text>
</comment>
<feature type="binding site" evidence="7">
    <location>
        <position position="123"/>
    </location>
    <ligand>
        <name>Zn(2+)</name>
        <dbReference type="ChEBI" id="CHEBI:29105"/>
    </ligand>
</feature>
<dbReference type="PANTHER" id="PTHR43311:SF1">
    <property type="entry name" value="GLUTAMYL-Q TRNA(ASP) SYNTHETASE"/>
    <property type="match status" value="1"/>
</dbReference>
<feature type="binding site" evidence="7">
    <location>
        <begin position="30"/>
        <end position="34"/>
    </location>
    <ligand>
        <name>L-glutamate</name>
        <dbReference type="ChEBI" id="CHEBI:29985"/>
    </ligand>
</feature>
<dbReference type="InterPro" id="IPR014729">
    <property type="entry name" value="Rossmann-like_a/b/a_fold"/>
</dbReference>
<organism evidence="11 12">
    <name type="scientific">Leucobacter triazinivorans</name>
    <dbReference type="NCBI Taxonomy" id="1784719"/>
    <lineage>
        <taxon>Bacteria</taxon>
        <taxon>Bacillati</taxon>
        <taxon>Actinomycetota</taxon>
        <taxon>Actinomycetes</taxon>
        <taxon>Micrococcales</taxon>
        <taxon>Microbacteriaceae</taxon>
        <taxon>Leucobacter</taxon>
    </lineage>
</organism>
<dbReference type="RefSeq" id="WP_130111096.1">
    <property type="nucleotide sequence ID" value="NZ_CP035806.1"/>
</dbReference>
<dbReference type="PROSITE" id="PS00178">
    <property type="entry name" value="AA_TRNA_LIGASE_I"/>
    <property type="match status" value="1"/>
</dbReference>
<dbReference type="InterPro" id="IPR022380">
    <property type="entry name" value="Glu-Q_tRNA(Asp)_Synthase"/>
</dbReference>
<dbReference type="NCBIfam" id="NF004315">
    <property type="entry name" value="PRK05710.1-4"/>
    <property type="match status" value="1"/>
</dbReference>
<evidence type="ECO:0000256" key="3">
    <source>
        <dbReference type="ARBA" id="ARBA00022741"/>
    </source>
</evidence>
<evidence type="ECO:0000313" key="11">
    <source>
        <dbReference type="EMBL" id="QBE49984.1"/>
    </source>
</evidence>
<feature type="binding site" evidence="7">
    <location>
        <position position="205"/>
    </location>
    <ligand>
        <name>L-glutamate</name>
        <dbReference type="ChEBI" id="CHEBI:29985"/>
    </ligand>
</feature>
<dbReference type="InterPro" id="IPR001412">
    <property type="entry name" value="aa-tRNA-synth_I_CS"/>
</dbReference>
<evidence type="ECO:0000256" key="5">
    <source>
        <dbReference type="ARBA" id="ARBA00022840"/>
    </source>
</evidence>
<dbReference type="OrthoDB" id="9807503at2"/>
<dbReference type="InterPro" id="IPR020058">
    <property type="entry name" value="Glu/Gln-tRNA-synth_Ib_cat-dom"/>
</dbReference>
<feature type="short sequence motif" description="'HIGH' region" evidence="7">
    <location>
        <begin position="33"/>
        <end position="43"/>
    </location>
</feature>
<dbReference type="GO" id="GO:0004818">
    <property type="term" value="F:glutamate-tRNA ligase activity"/>
    <property type="evidence" value="ECO:0007669"/>
    <property type="project" value="TreeGrafter"/>
</dbReference>
<dbReference type="NCBIfam" id="TIGR03838">
    <property type="entry name" value="queuosine_YadB"/>
    <property type="match status" value="1"/>
</dbReference>
<dbReference type="EMBL" id="CP035806">
    <property type="protein sequence ID" value="QBE49984.1"/>
    <property type="molecule type" value="Genomic_DNA"/>
</dbReference>
<evidence type="ECO:0000259" key="10">
    <source>
        <dbReference type="Pfam" id="PF00749"/>
    </source>
</evidence>
<reference evidence="11 12" key="1">
    <citation type="submission" date="2019-02" db="EMBL/GenBank/DDBJ databases">
        <authorList>
            <person name="Sun L."/>
            <person name="Pan D."/>
            <person name="Wu X."/>
        </authorList>
    </citation>
    <scope>NUCLEOTIDE SEQUENCE [LARGE SCALE GENOMIC DNA]</scope>
    <source>
        <strain evidence="11 12">JW-1</strain>
    </source>
</reference>
<keyword evidence="6 7" id="KW-0030">Aminoacyl-tRNA synthetase</keyword>
<dbReference type="InterPro" id="IPR049940">
    <property type="entry name" value="GluQ/Sye"/>
</dbReference>
<evidence type="ECO:0000256" key="1">
    <source>
        <dbReference type="ARBA" id="ARBA00022598"/>
    </source>
</evidence>
<comment type="similarity">
    <text evidence="7">Belongs to the class-I aminoacyl-tRNA synthetase family. GluQ subfamily.</text>
</comment>
<feature type="binding site" evidence="7">
    <location>
        <position position="142"/>
    </location>
    <ligand>
        <name>Zn(2+)</name>
        <dbReference type="ChEBI" id="CHEBI:29105"/>
    </ligand>
</feature>
<feature type="binding site" evidence="7">
    <location>
        <position position="121"/>
    </location>
    <ligand>
        <name>Zn(2+)</name>
        <dbReference type="ChEBI" id="CHEBI:29105"/>
    </ligand>
</feature>
<evidence type="ECO:0000256" key="8">
    <source>
        <dbReference type="RuleBase" id="RU363037"/>
    </source>
</evidence>
<feature type="binding site" evidence="7">
    <location>
        <position position="267"/>
    </location>
    <ligand>
        <name>ATP</name>
        <dbReference type="ChEBI" id="CHEBI:30616"/>
    </ligand>
</feature>
<name>A0A4P6KK20_9MICO</name>
<dbReference type="KEGG" id="ltr:EVS81_15055"/>
<accession>A0A4P6KK20</accession>
<evidence type="ECO:0000313" key="12">
    <source>
        <dbReference type="Proteomes" id="UP000289260"/>
    </source>
</evidence>
<feature type="domain" description="Glutamyl/glutaminyl-tRNA synthetase class Ib catalytic" evidence="10">
    <location>
        <begin position="30"/>
        <end position="299"/>
    </location>
</feature>
<comment type="cofactor">
    <cofactor evidence="7">
        <name>Zn(2+)</name>
        <dbReference type="ChEBI" id="CHEBI:29105"/>
    </cofactor>
    <text evidence="7">Binds 1 zinc ion per subunit.</text>
</comment>
<sequence>MHAGRDEQGDAPGSARAVARETRAAGGAGRYAPSPSGDLHLGNLRTALLAWLFARASDRRFLMRIEDLDRARDAGAAARQLRDLERIGLDWDGDPVLQSERGAAHDAAIAALDAAGLVYECTCTRRDILSAPSAPHAPPGAYPGTCRDLSAAERSAARARIAPRLPALRLRTDVSELVFDDLLLGPTRGDIDDFVLRRGDGTAAYNLAVVVDDAAMGVDQIVRGDDLASSTPRQILLQHLLRLPAPPAVEYAHVPLVLGPSGARLAKRDGAVTLAELRERGVEPQRVLAALAASLGLASAGERVTSARLLDRFDPAALPRQPWVWSGRV</sequence>
<dbReference type="GO" id="GO:0006400">
    <property type="term" value="P:tRNA modification"/>
    <property type="evidence" value="ECO:0007669"/>
    <property type="project" value="InterPro"/>
</dbReference>
<dbReference type="InterPro" id="IPR000924">
    <property type="entry name" value="Glu/Gln-tRNA-synth"/>
</dbReference>
<evidence type="ECO:0000256" key="2">
    <source>
        <dbReference type="ARBA" id="ARBA00022723"/>
    </source>
</evidence>
<keyword evidence="12" id="KW-1185">Reference proteome</keyword>
<dbReference type="Pfam" id="PF00749">
    <property type="entry name" value="tRNA-synt_1c"/>
    <property type="match status" value="1"/>
</dbReference>
<dbReference type="AlphaFoldDB" id="A0A4P6KK20"/>
<evidence type="ECO:0000256" key="9">
    <source>
        <dbReference type="SAM" id="MobiDB-lite"/>
    </source>
</evidence>
<keyword evidence="5 7" id="KW-0067">ATP-binding</keyword>
<dbReference type="SUPFAM" id="SSF52374">
    <property type="entry name" value="Nucleotidylyl transferase"/>
    <property type="match status" value="1"/>
</dbReference>
<dbReference type="GO" id="GO:0008270">
    <property type="term" value="F:zinc ion binding"/>
    <property type="evidence" value="ECO:0007669"/>
    <property type="project" value="UniProtKB-UniRule"/>
</dbReference>
<keyword evidence="4 7" id="KW-0862">Zinc</keyword>
<dbReference type="Gene3D" id="3.40.50.620">
    <property type="entry name" value="HUPs"/>
    <property type="match status" value="1"/>
</dbReference>
<dbReference type="NCBIfam" id="NF004314">
    <property type="entry name" value="PRK05710.1-3"/>
    <property type="match status" value="1"/>
</dbReference>
<dbReference type="Proteomes" id="UP000289260">
    <property type="component" value="Chromosome"/>
</dbReference>
<protein>
    <recommendedName>
        <fullName evidence="7">Glutamyl-Q tRNA(Asp) synthetase</fullName>
        <shortName evidence="7">Glu-Q-RSs</shortName>
        <ecNumber evidence="7">6.1.1.-</ecNumber>
    </recommendedName>
</protein>
<dbReference type="PRINTS" id="PR00987">
    <property type="entry name" value="TRNASYNTHGLU"/>
</dbReference>
<evidence type="ECO:0000256" key="6">
    <source>
        <dbReference type="ARBA" id="ARBA00023146"/>
    </source>
</evidence>
<dbReference type="GO" id="GO:0006424">
    <property type="term" value="P:glutamyl-tRNA aminoacylation"/>
    <property type="evidence" value="ECO:0007669"/>
    <property type="project" value="InterPro"/>
</dbReference>
<feature type="binding site" evidence="7">
    <location>
        <position position="66"/>
    </location>
    <ligand>
        <name>L-glutamate</name>
        <dbReference type="ChEBI" id="CHEBI:29985"/>
    </ligand>
</feature>
<feature type="binding site" evidence="7">
    <location>
        <position position="146"/>
    </location>
    <ligand>
        <name>Zn(2+)</name>
        <dbReference type="ChEBI" id="CHEBI:29105"/>
    </ligand>
</feature>
<feature type="binding site" evidence="7">
    <location>
        <position position="223"/>
    </location>
    <ligand>
        <name>L-glutamate</name>
        <dbReference type="ChEBI" id="CHEBI:29985"/>
    </ligand>
</feature>
<keyword evidence="3 7" id="KW-0547">Nucleotide-binding</keyword>
<feature type="short sequence motif" description="'KMSKS' region" evidence="7">
    <location>
        <begin position="264"/>
        <end position="268"/>
    </location>
</feature>
<dbReference type="EC" id="6.1.1.-" evidence="7"/>
<keyword evidence="2 7" id="KW-0479">Metal-binding</keyword>
<evidence type="ECO:0000256" key="4">
    <source>
        <dbReference type="ARBA" id="ARBA00022833"/>
    </source>
</evidence>
<dbReference type="PANTHER" id="PTHR43311">
    <property type="entry name" value="GLUTAMATE--TRNA LIGASE"/>
    <property type="match status" value="1"/>
</dbReference>
<keyword evidence="1 7" id="KW-0436">Ligase</keyword>
<dbReference type="HAMAP" id="MF_01428">
    <property type="entry name" value="Glu_Q_tRNA_synth"/>
    <property type="match status" value="1"/>
</dbReference>
<gene>
    <name evidence="7" type="primary">gluQ</name>
    <name evidence="11" type="ORF">EVS81_15055</name>
</gene>
<evidence type="ECO:0000256" key="7">
    <source>
        <dbReference type="HAMAP-Rule" id="MF_01428"/>
    </source>
</evidence>
<keyword evidence="8" id="KW-0648">Protein biosynthesis</keyword>